<gene>
    <name evidence="2" type="ORF">SAMN02745134_00042</name>
</gene>
<dbReference type="GO" id="GO:0016747">
    <property type="term" value="F:acyltransferase activity, transferring groups other than amino-acyl groups"/>
    <property type="evidence" value="ECO:0007669"/>
    <property type="project" value="InterPro"/>
</dbReference>
<dbReference type="CDD" id="cd04301">
    <property type="entry name" value="NAT_SF"/>
    <property type="match status" value="1"/>
</dbReference>
<evidence type="ECO:0000259" key="1">
    <source>
        <dbReference type="PROSITE" id="PS51186"/>
    </source>
</evidence>
<evidence type="ECO:0000313" key="2">
    <source>
        <dbReference type="EMBL" id="SMC16290.1"/>
    </source>
</evidence>
<reference evidence="2 3" key="1">
    <citation type="submission" date="2017-04" db="EMBL/GenBank/DDBJ databases">
        <authorList>
            <person name="Afonso C.L."/>
            <person name="Miller P.J."/>
            <person name="Scott M.A."/>
            <person name="Spackman E."/>
            <person name="Goraichik I."/>
            <person name="Dimitrov K.M."/>
            <person name="Suarez D.L."/>
            <person name="Swayne D.E."/>
        </authorList>
    </citation>
    <scope>NUCLEOTIDE SEQUENCE [LARGE SCALE GENOMIC DNA]</scope>
    <source>
        <strain evidence="2 3">DSM 12555</strain>
    </source>
</reference>
<dbReference type="InterPro" id="IPR000182">
    <property type="entry name" value="GNAT_dom"/>
</dbReference>
<dbReference type="Gene3D" id="3.40.630.30">
    <property type="match status" value="1"/>
</dbReference>
<dbReference type="RefSeq" id="WP_242950439.1">
    <property type="nucleotide sequence ID" value="NZ_FWXH01000002.1"/>
</dbReference>
<keyword evidence="2" id="KW-0689">Ribosomal protein</keyword>
<keyword evidence="2" id="KW-0687">Ribonucleoprotein</keyword>
<accession>A0A1W1WXI1</accession>
<feature type="domain" description="N-acetyltransferase" evidence="1">
    <location>
        <begin position="1"/>
        <end position="148"/>
    </location>
</feature>
<protein>
    <submittedName>
        <fullName evidence="2">Ribosomal protein S18 acetylase RimI</fullName>
    </submittedName>
</protein>
<dbReference type="PROSITE" id="PS51186">
    <property type="entry name" value="GNAT"/>
    <property type="match status" value="1"/>
</dbReference>
<name>A0A1W1WXI1_9CLOT</name>
<dbReference type="GO" id="GO:0005840">
    <property type="term" value="C:ribosome"/>
    <property type="evidence" value="ECO:0007669"/>
    <property type="project" value="UniProtKB-KW"/>
</dbReference>
<dbReference type="Pfam" id="PF00583">
    <property type="entry name" value="Acetyltransf_1"/>
    <property type="match status" value="1"/>
</dbReference>
<dbReference type="STRING" id="1121291.SAMN02745134_00042"/>
<keyword evidence="3" id="KW-1185">Reference proteome</keyword>
<dbReference type="SUPFAM" id="SSF55729">
    <property type="entry name" value="Acyl-CoA N-acyltransferases (Nat)"/>
    <property type="match status" value="1"/>
</dbReference>
<dbReference type="InterPro" id="IPR016181">
    <property type="entry name" value="Acyl_CoA_acyltransferase"/>
</dbReference>
<evidence type="ECO:0000313" key="3">
    <source>
        <dbReference type="Proteomes" id="UP000192468"/>
    </source>
</evidence>
<dbReference type="Proteomes" id="UP000192468">
    <property type="component" value="Unassembled WGS sequence"/>
</dbReference>
<dbReference type="AlphaFoldDB" id="A0A1W1WXI1"/>
<sequence length="177" mass="20249">MIRTMEFKDISEIQEIDKMCFKADDKRSTEGIEGYIRQNLSIVYEINDKVVGYNFIHQCGSFGWFGSFGVHPKFQGKGIGKALIVETIKILKEDQKVSTIGLNTMPESQYNVGFYMSLGFTPHKLSLNLVKHINSLKVLEGPSSYNLEQLDISKETNYLHLKNSLREMSNKIFNDLI</sequence>
<organism evidence="2 3">
    <name type="scientific">Clostridium acidisoli DSM 12555</name>
    <dbReference type="NCBI Taxonomy" id="1121291"/>
    <lineage>
        <taxon>Bacteria</taxon>
        <taxon>Bacillati</taxon>
        <taxon>Bacillota</taxon>
        <taxon>Clostridia</taxon>
        <taxon>Eubacteriales</taxon>
        <taxon>Clostridiaceae</taxon>
        <taxon>Clostridium</taxon>
    </lineage>
</organism>
<dbReference type="EMBL" id="FWXH01000002">
    <property type="protein sequence ID" value="SMC16290.1"/>
    <property type="molecule type" value="Genomic_DNA"/>
</dbReference>
<proteinExistence type="predicted"/>